<keyword evidence="9" id="KW-0446">Lipid-binding</keyword>
<dbReference type="PANTHER" id="PTHR18929:SF93">
    <property type="entry name" value="PROTEIN DISULFIDE-ISOMERASE A2"/>
    <property type="match status" value="1"/>
</dbReference>
<reference evidence="20 21" key="1">
    <citation type="journal article" date="2011" name="Proc. Natl. Acad. Sci. U.S.A.">
        <title>Genetic diversity and population structure of the endangered marsupial Sarcophilus harrisii (Tasmanian devil).</title>
        <authorList>
            <person name="Miller W."/>
            <person name="Hayes V.M."/>
            <person name="Ratan A."/>
            <person name="Petersen D.C."/>
            <person name="Wittekindt N.E."/>
            <person name="Miller J."/>
            <person name="Walenz B."/>
            <person name="Knight J."/>
            <person name="Qi J."/>
            <person name="Zhao F."/>
            <person name="Wang Q."/>
            <person name="Bedoya-Reina O.C."/>
            <person name="Katiyar N."/>
            <person name="Tomsho L.P."/>
            <person name="Kasson L.M."/>
            <person name="Hardie R.A."/>
            <person name="Woodbridge P."/>
            <person name="Tindall E.A."/>
            <person name="Bertelsen M.F."/>
            <person name="Dixon D."/>
            <person name="Pyecroft S."/>
            <person name="Helgen K.M."/>
            <person name="Lesk A.M."/>
            <person name="Pringle T.H."/>
            <person name="Patterson N."/>
            <person name="Zhang Y."/>
            <person name="Kreiss A."/>
            <person name="Woods G.M."/>
            <person name="Jones M.E."/>
            <person name="Schuster S.C."/>
        </authorList>
    </citation>
    <scope>NUCLEOTIDE SEQUENCE [LARGE SCALE GENOMIC DNA]</scope>
</reference>
<dbReference type="FunFam" id="3.40.30.10:FF:000027">
    <property type="entry name" value="protein disulfide-isomerase A2"/>
    <property type="match status" value="1"/>
</dbReference>
<dbReference type="GO" id="GO:0006457">
    <property type="term" value="P:protein folding"/>
    <property type="evidence" value="ECO:0007669"/>
    <property type="project" value="TreeGrafter"/>
</dbReference>
<dbReference type="GO" id="GO:0034976">
    <property type="term" value="P:response to endoplasmic reticulum stress"/>
    <property type="evidence" value="ECO:0007669"/>
    <property type="project" value="TreeGrafter"/>
</dbReference>
<dbReference type="CDD" id="cd02982">
    <property type="entry name" value="PDI_b'_family"/>
    <property type="match status" value="1"/>
</dbReference>
<dbReference type="CDD" id="cd02981">
    <property type="entry name" value="PDI_b_family"/>
    <property type="match status" value="1"/>
</dbReference>
<evidence type="ECO:0000256" key="14">
    <source>
        <dbReference type="ARBA" id="ARBA00023284"/>
    </source>
</evidence>
<dbReference type="PROSITE" id="PS00194">
    <property type="entry name" value="THIOREDOXIN_1"/>
    <property type="match status" value="2"/>
</dbReference>
<dbReference type="GO" id="GO:0003756">
    <property type="term" value="F:protein disulfide isomerase activity"/>
    <property type="evidence" value="ECO:0007669"/>
    <property type="project" value="UniProtKB-EC"/>
</dbReference>
<evidence type="ECO:0000256" key="13">
    <source>
        <dbReference type="ARBA" id="ARBA00023235"/>
    </source>
</evidence>
<evidence type="ECO:0000256" key="12">
    <source>
        <dbReference type="ARBA" id="ARBA00023186"/>
    </source>
</evidence>
<protein>
    <recommendedName>
        <fullName evidence="16">Protein disulfide-isomerase A2</fullName>
        <ecNumber evidence="4">5.3.4.1</ecNumber>
    </recommendedName>
</protein>
<dbReference type="GO" id="GO:0015035">
    <property type="term" value="F:protein-disulfide reductase activity"/>
    <property type="evidence" value="ECO:0007669"/>
    <property type="project" value="Ensembl"/>
</dbReference>
<dbReference type="GO" id="GO:0005496">
    <property type="term" value="F:steroid binding"/>
    <property type="evidence" value="ECO:0007669"/>
    <property type="project" value="UniProtKB-KW"/>
</dbReference>
<dbReference type="PRINTS" id="PR00421">
    <property type="entry name" value="THIOREDOXIN"/>
</dbReference>
<keyword evidence="13" id="KW-0413">Isomerase</keyword>
<feature type="disulfide bond" description="Redox-active" evidence="17">
    <location>
        <begin position="501"/>
        <end position="504"/>
    </location>
</feature>
<evidence type="ECO:0000256" key="8">
    <source>
        <dbReference type="ARBA" id="ARBA00022824"/>
    </source>
</evidence>
<comment type="catalytic activity">
    <reaction evidence="1">
        <text>Catalyzes the rearrangement of -S-S- bonds in proteins.</text>
        <dbReference type="EC" id="5.3.4.1"/>
    </reaction>
</comment>
<evidence type="ECO:0000256" key="15">
    <source>
        <dbReference type="ARBA" id="ARBA00059254"/>
    </source>
</evidence>
<comment type="subcellular location">
    <subcellularLocation>
        <location evidence="2">Endoplasmic reticulum lumen</location>
    </subcellularLocation>
</comment>
<keyword evidence="21" id="KW-1185">Reference proteome</keyword>
<evidence type="ECO:0000256" key="9">
    <source>
        <dbReference type="ARBA" id="ARBA00023121"/>
    </source>
</evidence>
<keyword evidence="14 17" id="KW-0676">Redox-active center</keyword>
<dbReference type="InterPro" id="IPR005792">
    <property type="entry name" value="Prot_disulphide_isomerase"/>
</dbReference>
<keyword evidence="11" id="KW-0325">Glycoprotein</keyword>
<feature type="disulfide bond" description="Redox-active" evidence="17">
    <location>
        <begin position="155"/>
        <end position="158"/>
    </location>
</feature>
<evidence type="ECO:0000256" key="4">
    <source>
        <dbReference type="ARBA" id="ARBA00012723"/>
    </source>
</evidence>
<dbReference type="SUPFAM" id="SSF52833">
    <property type="entry name" value="Thioredoxin-like"/>
    <property type="match status" value="4"/>
</dbReference>
<keyword evidence="12" id="KW-0143">Chaperone</keyword>
<dbReference type="EC" id="5.3.4.1" evidence="4"/>
<evidence type="ECO:0000256" key="2">
    <source>
        <dbReference type="ARBA" id="ARBA00004319"/>
    </source>
</evidence>
<organism evidence="20 21">
    <name type="scientific">Sarcophilus harrisii</name>
    <name type="common">Tasmanian devil</name>
    <name type="synonym">Sarcophilus laniarius</name>
    <dbReference type="NCBI Taxonomy" id="9305"/>
    <lineage>
        <taxon>Eukaryota</taxon>
        <taxon>Metazoa</taxon>
        <taxon>Chordata</taxon>
        <taxon>Craniata</taxon>
        <taxon>Vertebrata</taxon>
        <taxon>Euteleostomi</taxon>
        <taxon>Mammalia</taxon>
        <taxon>Metatheria</taxon>
        <taxon>Dasyuromorphia</taxon>
        <taxon>Dasyuridae</taxon>
        <taxon>Sarcophilus</taxon>
    </lineage>
</organism>
<feature type="region of interest" description="Disordered" evidence="18">
    <location>
        <begin position="101"/>
        <end position="121"/>
    </location>
</feature>
<dbReference type="InterPro" id="IPR036249">
    <property type="entry name" value="Thioredoxin-like_sf"/>
</dbReference>
<evidence type="ECO:0000256" key="17">
    <source>
        <dbReference type="PIRSR" id="PIRSR605792-51"/>
    </source>
</evidence>
<dbReference type="InterPro" id="IPR017937">
    <property type="entry name" value="Thioredoxin_CS"/>
</dbReference>
<dbReference type="FunFam" id="3.40.30.10:FF:000042">
    <property type="entry name" value="protein disulfide-isomerase A2"/>
    <property type="match status" value="1"/>
</dbReference>
<proteinExistence type="inferred from homology"/>
<dbReference type="CDD" id="cd02995">
    <property type="entry name" value="PDI_a_PDI_a'_C"/>
    <property type="match status" value="1"/>
</dbReference>
<keyword evidence="6" id="KW-0732">Signal</keyword>
<evidence type="ECO:0000256" key="16">
    <source>
        <dbReference type="ARBA" id="ARBA00074924"/>
    </source>
</evidence>
<evidence type="ECO:0000256" key="7">
    <source>
        <dbReference type="ARBA" id="ARBA00022737"/>
    </source>
</evidence>
<dbReference type="AlphaFoldDB" id="A0A7N4P5G7"/>
<comment type="function">
    <text evidence="15">Acts as an intracellular estrogen-binding protein. May be involved in modulating cellular levels and biological functions of estrogens in the pancreas. May act as a chaperone that inhibits aggregation of misfolded proteins.</text>
</comment>
<dbReference type="GO" id="GO:0005788">
    <property type="term" value="C:endoplasmic reticulum lumen"/>
    <property type="evidence" value="ECO:0007669"/>
    <property type="project" value="UniProtKB-SubCell"/>
</dbReference>
<evidence type="ECO:0000259" key="19">
    <source>
        <dbReference type="PROSITE" id="PS51352"/>
    </source>
</evidence>
<feature type="region of interest" description="Disordered" evidence="18">
    <location>
        <begin position="661"/>
        <end position="691"/>
    </location>
</feature>
<evidence type="ECO:0000256" key="3">
    <source>
        <dbReference type="ARBA" id="ARBA00006347"/>
    </source>
</evidence>
<feature type="compositionally biased region" description="Acidic residues" evidence="18">
    <location>
        <begin position="101"/>
        <end position="111"/>
    </location>
</feature>
<dbReference type="GeneTree" id="ENSGT00940000161859"/>
<dbReference type="NCBIfam" id="TIGR01130">
    <property type="entry name" value="ER_PDI_fam"/>
    <property type="match status" value="1"/>
</dbReference>
<evidence type="ECO:0000313" key="20">
    <source>
        <dbReference type="Ensembl" id="ENSSHAP00000032537.1"/>
    </source>
</evidence>
<gene>
    <name evidence="20" type="primary">PDIA2</name>
</gene>
<dbReference type="PANTHER" id="PTHR18929">
    <property type="entry name" value="PROTEIN DISULFIDE ISOMERASE"/>
    <property type="match status" value="1"/>
</dbReference>
<dbReference type="Gene3D" id="3.40.30.10">
    <property type="entry name" value="Glutaredoxin"/>
    <property type="match status" value="4"/>
</dbReference>
<dbReference type="Proteomes" id="UP000007648">
    <property type="component" value="Unassembled WGS sequence"/>
</dbReference>
<dbReference type="FunFam" id="3.40.30.10:FF:000203">
    <property type="entry name" value="Protein disulfide isomerase family A member 2"/>
    <property type="match status" value="1"/>
</dbReference>
<keyword evidence="10 17" id="KW-1015">Disulfide bond</keyword>
<evidence type="ECO:0000256" key="6">
    <source>
        <dbReference type="ARBA" id="ARBA00022729"/>
    </source>
</evidence>
<dbReference type="PROSITE" id="PS51352">
    <property type="entry name" value="THIOREDOXIN_2"/>
    <property type="match status" value="2"/>
</dbReference>
<evidence type="ECO:0000256" key="5">
    <source>
        <dbReference type="ARBA" id="ARBA00022665"/>
    </source>
</evidence>
<dbReference type="Pfam" id="PF13848">
    <property type="entry name" value="Thioredoxin_6"/>
    <property type="match status" value="1"/>
</dbReference>
<dbReference type="InterPro" id="IPR013766">
    <property type="entry name" value="Thioredoxin_domain"/>
</dbReference>
<comment type="similarity">
    <text evidence="3">Belongs to the protein disulfide isomerase family.</text>
</comment>
<evidence type="ECO:0000313" key="21">
    <source>
        <dbReference type="Proteomes" id="UP000007648"/>
    </source>
</evidence>
<sequence length="691" mass="76843">MHLVEIVPRLPPCPAPLSLRAWPQPQPIPLWPCLIFAPAPGTGAQQPPRGSRSLAVPPRYLPPPPSLGHRHQAALLPTMRLNSLLLLFLLTVRAWALDGEEGGEAEAEAPEEPTPGPPSDELVEEDDILVLTQHNFARALREHRYLLVEFYAPWCGHCRALAPEYTKAASLLKNESSELKLAKVDGPAEKELVEEFGVTGYPDLKFFRDGNRSHPVLFTGPREAEGIVRWLKRRLGPSATRLETEAEAAQLIDSQDIVIIGFFKDLQDEDAAAFLAIAEDAVDLTFGLTDRPELFQKYGLSKDTVVLFKKFDEGRADFPVDEELGLDQADLSHFLVVHSMHLVTEFNSQTSSKIFEVRILNHLLLFINQTLSPHKELLTGFQEAAPLFRGEVLFVVVDVAGENDHVLQYFGMNATDAPTLRFINVETTKKYVPNTGEITAASVTAFCQDVLSGKIKPHLRSQEIPADWDQKPVKVLVGKNFEQVVFDESKKVFVKFYAPWCTHCKEMAQTWEDLAEKYKDHEDIIIAELDSTANELEAFAIRGFPTLKYFPAGPGRKVRLWGEPGVGILLGPGIETERINITGGRREKGQVCQGVHSPHSPGWGVICGRRQALLLWVQRECFCGLSGGLLLLLSPPTHSSPCQVIEYKSARDLETFSKFLDNDGVLPEPENPEVPLPEAGTNESKGHKDEL</sequence>
<dbReference type="FunCoup" id="A0A7N4P5G7">
    <property type="interactions" value="136"/>
</dbReference>
<name>A0A7N4P5G7_SARHA</name>
<keyword evidence="5" id="KW-0754">Steroid-binding</keyword>
<evidence type="ECO:0000256" key="18">
    <source>
        <dbReference type="SAM" id="MobiDB-lite"/>
    </source>
</evidence>
<accession>A0A7N4P5G7</accession>
<keyword evidence="8" id="KW-0256">Endoplasmic reticulum</keyword>
<dbReference type="InParanoid" id="A0A7N4P5G7"/>
<dbReference type="Pfam" id="PF00085">
    <property type="entry name" value="Thioredoxin"/>
    <property type="match status" value="2"/>
</dbReference>
<keyword evidence="7" id="KW-0677">Repeat</keyword>
<evidence type="ECO:0000256" key="1">
    <source>
        <dbReference type="ARBA" id="ARBA00001182"/>
    </source>
</evidence>
<evidence type="ECO:0000256" key="11">
    <source>
        <dbReference type="ARBA" id="ARBA00023180"/>
    </source>
</evidence>
<dbReference type="CDD" id="cd02961">
    <property type="entry name" value="PDI_a_family"/>
    <property type="match status" value="1"/>
</dbReference>
<reference evidence="20" key="2">
    <citation type="submission" date="2025-08" db="UniProtKB">
        <authorList>
            <consortium name="Ensembl"/>
        </authorList>
    </citation>
    <scope>IDENTIFICATION</scope>
</reference>
<feature type="domain" description="Thioredoxin" evidence="19">
    <location>
        <begin position="434"/>
        <end position="600"/>
    </location>
</feature>
<feature type="domain" description="Thioredoxin" evidence="19">
    <location>
        <begin position="110"/>
        <end position="236"/>
    </location>
</feature>
<dbReference type="FunFam" id="3.40.30.10:FF:000023">
    <property type="entry name" value="Protein disulfide-isomerase"/>
    <property type="match status" value="1"/>
</dbReference>
<evidence type="ECO:0000256" key="10">
    <source>
        <dbReference type="ARBA" id="ARBA00023157"/>
    </source>
</evidence>
<reference evidence="20" key="3">
    <citation type="submission" date="2025-09" db="UniProtKB">
        <authorList>
            <consortium name="Ensembl"/>
        </authorList>
    </citation>
    <scope>IDENTIFICATION</scope>
</reference>
<dbReference type="Ensembl" id="ENSSHAT00000047021.1">
    <property type="protein sequence ID" value="ENSSHAP00000032537.1"/>
    <property type="gene ID" value="ENSSHAG00000003557.2"/>
</dbReference>